<accession>A0AAN0XZI9</accession>
<protein>
    <submittedName>
        <fullName evidence="1">Uncharacterized protein</fullName>
    </submittedName>
</protein>
<evidence type="ECO:0000313" key="2">
    <source>
        <dbReference type="Proteomes" id="UP000092018"/>
    </source>
</evidence>
<dbReference type="KEGG" id="vbr:A6E01_20085"/>
<dbReference type="EMBL" id="CP016179">
    <property type="protein sequence ID" value="ANO35515.1"/>
    <property type="molecule type" value="Genomic_DNA"/>
</dbReference>
<organism evidence="1 2">
    <name type="scientific">Vibrio breoganii</name>
    <dbReference type="NCBI Taxonomy" id="553239"/>
    <lineage>
        <taxon>Bacteria</taxon>
        <taxon>Pseudomonadati</taxon>
        <taxon>Pseudomonadota</taxon>
        <taxon>Gammaproteobacteria</taxon>
        <taxon>Vibrionales</taxon>
        <taxon>Vibrionaceae</taxon>
        <taxon>Vibrio</taxon>
    </lineage>
</organism>
<gene>
    <name evidence="1" type="ORF">A6E01_20085</name>
</gene>
<dbReference type="AlphaFoldDB" id="A0AAN0XZI9"/>
<geneLocation type="plasmid" evidence="1 2">
    <name>unnamed1</name>
</geneLocation>
<keyword evidence="1" id="KW-0614">Plasmid</keyword>
<reference evidence="1 2" key="1">
    <citation type="submission" date="2016-06" db="EMBL/GenBank/DDBJ databases">
        <title>Adaptive Radiation by Waves of Gene Transfer Leads to Fine-Scale Resource Partitioning in Marine Microbes.</title>
        <authorList>
            <person name="Hehemann J.-H."/>
            <person name="Arevalo P."/>
            <person name="Datta M.S."/>
            <person name="Yu X."/>
            <person name="Corzett C."/>
            <person name="Henschel A."/>
            <person name="Preheim S.P."/>
            <person name="Timberlake S."/>
            <person name="Alm E.J."/>
            <person name="Polz M.F."/>
        </authorList>
    </citation>
    <scope>NUCLEOTIDE SEQUENCE [LARGE SCALE GENOMIC DNA]</scope>
    <source>
        <strain evidence="1 2">FF50</strain>
        <plasmid evidence="1 2">unnamed1</plasmid>
    </source>
</reference>
<dbReference type="Proteomes" id="UP000092018">
    <property type="component" value="Plasmid unnamed1"/>
</dbReference>
<proteinExistence type="predicted"/>
<dbReference type="RefSeq" id="WP_065211274.1">
    <property type="nucleotide sequence ID" value="NZ_CP016179.1"/>
</dbReference>
<evidence type="ECO:0000313" key="1">
    <source>
        <dbReference type="EMBL" id="ANO35515.1"/>
    </source>
</evidence>
<name>A0AAN0XZI9_9VIBR</name>
<dbReference type="PROSITE" id="PS51257">
    <property type="entry name" value="PROKAR_LIPOPROTEIN"/>
    <property type="match status" value="1"/>
</dbReference>
<sequence>MLKTLITAIFCLTMLSGCVNYHEADRYFMDNAQPFTKENVLAYNELQAQIDDIDPDTFWSINQTEFRRHIREGGLKHVTTTYQQPHFFYKDVVLTREMYNSNIKAFVISFNTLYLNDTGAIESDFELSLLSPRNLKAEIISETYIPYREHPRNNTYSATFIDMFALASLSDKPEVIDSEYGKSTFFKARKQLSDDKRSNVGNLYKASYQDRHHFYTLNDIHKMNPSSKNDHSDRIYVNATVAEQMIKDKTTVRLYFAPDMIIHYKTTDQVVAVVQAYGSASTLVNGRLRHHISYVMPEETLMTPYEPYPMSYGLFKERIDRGVKYKNNWNMDYYSSSRIVY</sequence>